<evidence type="ECO:0000256" key="1">
    <source>
        <dbReference type="SAM" id="MobiDB-lite"/>
    </source>
</evidence>
<organism evidence="2 3">
    <name type="scientific">Acaromyces ingoldii</name>
    <dbReference type="NCBI Taxonomy" id="215250"/>
    <lineage>
        <taxon>Eukaryota</taxon>
        <taxon>Fungi</taxon>
        <taxon>Dikarya</taxon>
        <taxon>Basidiomycota</taxon>
        <taxon>Ustilaginomycotina</taxon>
        <taxon>Exobasidiomycetes</taxon>
        <taxon>Exobasidiales</taxon>
        <taxon>Cryptobasidiaceae</taxon>
        <taxon>Acaromyces</taxon>
    </lineage>
</organism>
<gene>
    <name evidence="2" type="ORF">FA10DRAFT_31157</name>
</gene>
<dbReference type="Proteomes" id="UP000245768">
    <property type="component" value="Unassembled WGS sequence"/>
</dbReference>
<protein>
    <submittedName>
        <fullName evidence="2">Uncharacterized protein</fullName>
    </submittedName>
</protein>
<accession>A0A316Z0W2</accession>
<dbReference type="GeneID" id="37047343"/>
<evidence type="ECO:0000313" key="2">
    <source>
        <dbReference type="EMBL" id="PWN93765.1"/>
    </source>
</evidence>
<evidence type="ECO:0000313" key="3">
    <source>
        <dbReference type="Proteomes" id="UP000245768"/>
    </source>
</evidence>
<feature type="region of interest" description="Disordered" evidence="1">
    <location>
        <begin position="253"/>
        <end position="282"/>
    </location>
</feature>
<dbReference type="EMBL" id="KZ819634">
    <property type="protein sequence ID" value="PWN93765.1"/>
    <property type="molecule type" value="Genomic_DNA"/>
</dbReference>
<feature type="compositionally biased region" description="Basic and acidic residues" evidence="1">
    <location>
        <begin position="565"/>
        <end position="574"/>
    </location>
</feature>
<keyword evidence="3" id="KW-1185">Reference proteome</keyword>
<feature type="region of interest" description="Disordered" evidence="1">
    <location>
        <begin position="497"/>
        <end position="605"/>
    </location>
</feature>
<proteinExistence type="predicted"/>
<feature type="compositionally biased region" description="Basic and acidic residues" evidence="1">
    <location>
        <begin position="253"/>
        <end position="277"/>
    </location>
</feature>
<feature type="compositionally biased region" description="Acidic residues" evidence="1">
    <location>
        <begin position="592"/>
        <end position="605"/>
    </location>
</feature>
<sequence length="746" mass="83077">MEDVARGLVTNFSKGALHASPASLASTMIALLREMPSLDEIGGKFAALTVLCDFEKQYIHRYPSSESDDPWSTFEATHIERLHSRLESLKVGLEEAIDLLVSPHTFTHAICTYILDHLGKEQGIEAVDVVKAALRKCIVEPMSGNKLPILKMTLECSGAEQNSRSTLSSLLADALAEWRIDLNQLASLTARETDVPVRTPLAWISAGSCSTVQGPSPLEVTKGMTAIPFSTGRSTMYLRSVLSFYDLRQEEKAASDRDLSDMDEEGSRSEQEPHDSGFWESPNDHYLSPTKCPLTAEDSPMIHIATSACCTSCQAYSHYCHPATTIPFYEGAQDYLPQSHPVMQDIVLAHAIINEKEDTIRRLLGDGCQLTMAHFQILAQLGRRIPLAVRTHLLKGAPFRQGKVDSPMAIHRYNEWPTRESKDKDDSRMDLLFAWRDRVEAMDLACTANKVLLRESFRVKKRRQQHLEEQLNAERGALDTMDDDDGLFLPTAAARKQLSRKAGRTARPLSIGLEAAKKEPKSQEGALRKQLPRRSTANVNYATMLTTSEESENSDSDDQSLAGSEKSDLTDPRSIDGSQVLANAKTKQGEIPSEDEGDMSSDSDVLSEVDYEDSDFFCDEILSLSTGRGKKKKDQKANKEGVLRRHAKWFRNLSTDQLNSHLSRLDDNLKRGLRKAQQSVVLHPAATGLSDDVEDDKDVYGFKSSDGPLVPDFSPVDPPYTSTLRRFREKHASGIKWLAHLKTLMW</sequence>
<dbReference type="AlphaFoldDB" id="A0A316Z0W2"/>
<dbReference type="InParanoid" id="A0A316Z0W2"/>
<feature type="compositionally biased region" description="Polar residues" evidence="1">
    <location>
        <begin position="533"/>
        <end position="547"/>
    </location>
</feature>
<reference evidence="2" key="1">
    <citation type="journal article" date="2018" name="Mol. Biol. Evol.">
        <title>Broad Genomic Sampling Reveals a Smut Pathogenic Ancestry of the Fungal Clade Ustilaginomycotina.</title>
        <authorList>
            <person name="Kijpornyongpan T."/>
            <person name="Mondo S.J."/>
            <person name="Barry K."/>
            <person name="Sandor L."/>
            <person name="Lee J."/>
            <person name="Lipzen A."/>
            <person name="Pangilinan J."/>
            <person name="LaButti K."/>
            <person name="Hainaut M."/>
            <person name="Henrissat B."/>
            <person name="Grigoriev I.V."/>
            <person name="Spatafora J.W."/>
            <person name="Aime M.C."/>
        </authorList>
    </citation>
    <scope>NUCLEOTIDE SEQUENCE [LARGE SCALE GENOMIC DNA]</scope>
    <source>
        <strain evidence="2">MCA 4198</strain>
    </source>
</reference>
<name>A0A316Z0W2_9BASI</name>
<dbReference type="RefSeq" id="XP_025380963.1">
    <property type="nucleotide sequence ID" value="XM_025525427.1"/>
</dbReference>
<feature type="compositionally biased region" description="Acidic residues" evidence="1">
    <location>
        <begin position="549"/>
        <end position="558"/>
    </location>
</feature>